<name>A0A5A7P1A9_STRAF</name>
<evidence type="ECO:0000313" key="1">
    <source>
        <dbReference type="EMBL" id="GER26374.1"/>
    </source>
</evidence>
<reference evidence="2" key="1">
    <citation type="journal article" date="2019" name="Curr. Biol.">
        <title>Genome Sequence of Striga asiatica Provides Insight into the Evolution of Plant Parasitism.</title>
        <authorList>
            <person name="Yoshida S."/>
            <person name="Kim S."/>
            <person name="Wafula E.K."/>
            <person name="Tanskanen J."/>
            <person name="Kim Y.M."/>
            <person name="Honaas L."/>
            <person name="Yang Z."/>
            <person name="Spallek T."/>
            <person name="Conn C.E."/>
            <person name="Ichihashi Y."/>
            <person name="Cheong K."/>
            <person name="Cui S."/>
            <person name="Der J.P."/>
            <person name="Gundlach H."/>
            <person name="Jiao Y."/>
            <person name="Hori C."/>
            <person name="Ishida J.K."/>
            <person name="Kasahara H."/>
            <person name="Kiba T."/>
            <person name="Kim M.S."/>
            <person name="Koo N."/>
            <person name="Laohavisit A."/>
            <person name="Lee Y.H."/>
            <person name="Lumba S."/>
            <person name="McCourt P."/>
            <person name="Mortimer J.C."/>
            <person name="Mutuku J.M."/>
            <person name="Nomura T."/>
            <person name="Sasaki-Sekimoto Y."/>
            <person name="Seto Y."/>
            <person name="Wang Y."/>
            <person name="Wakatake T."/>
            <person name="Sakakibara H."/>
            <person name="Demura T."/>
            <person name="Yamaguchi S."/>
            <person name="Yoneyama K."/>
            <person name="Manabe R.I."/>
            <person name="Nelson D.C."/>
            <person name="Schulman A.H."/>
            <person name="Timko M.P."/>
            <person name="dePamphilis C.W."/>
            <person name="Choi D."/>
            <person name="Shirasu K."/>
        </authorList>
    </citation>
    <scope>NUCLEOTIDE SEQUENCE [LARGE SCALE GENOMIC DNA]</scope>
    <source>
        <strain evidence="2">cv. UVA1</strain>
    </source>
</reference>
<comment type="caution">
    <text evidence="1">The sequence shown here is derived from an EMBL/GenBank/DDBJ whole genome shotgun (WGS) entry which is preliminary data.</text>
</comment>
<dbReference type="EMBL" id="BKCP01001113">
    <property type="protein sequence ID" value="GER26374.1"/>
    <property type="molecule type" value="Genomic_DNA"/>
</dbReference>
<sequence length="106" mass="11417">MGNETLDDTSGENHGDFTAAGGVVQWRHAAVEGISLRRRRDDCHSDGGEFDNRFGCCRRQREGLSQGGLPAGSLTNDLAVVGASGGIVAVRSAGVCRSRWMRRLWV</sequence>
<dbReference type="Proteomes" id="UP000325081">
    <property type="component" value="Unassembled WGS sequence"/>
</dbReference>
<protein>
    <submittedName>
        <fullName evidence="1">Acetylornithine deacetylase</fullName>
    </submittedName>
</protein>
<keyword evidence="2" id="KW-1185">Reference proteome</keyword>
<proteinExistence type="predicted"/>
<accession>A0A5A7P1A9</accession>
<evidence type="ECO:0000313" key="2">
    <source>
        <dbReference type="Proteomes" id="UP000325081"/>
    </source>
</evidence>
<organism evidence="1 2">
    <name type="scientific">Striga asiatica</name>
    <name type="common">Asiatic witchweed</name>
    <name type="synonym">Buchnera asiatica</name>
    <dbReference type="NCBI Taxonomy" id="4170"/>
    <lineage>
        <taxon>Eukaryota</taxon>
        <taxon>Viridiplantae</taxon>
        <taxon>Streptophyta</taxon>
        <taxon>Embryophyta</taxon>
        <taxon>Tracheophyta</taxon>
        <taxon>Spermatophyta</taxon>
        <taxon>Magnoliopsida</taxon>
        <taxon>eudicotyledons</taxon>
        <taxon>Gunneridae</taxon>
        <taxon>Pentapetalae</taxon>
        <taxon>asterids</taxon>
        <taxon>lamiids</taxon>
        <taxon>Lamiales</taxon>
        <taxon>Orobanchaceae</taxon>
        <taxon>Buchnereae</taxon>
        <taxon>Striga</taxon>
    </lineage>
</organism>
<gene>
    <name evidence="1" type="ORF">STAS_02027</name>
</gene>
<dbReference type="AlphaFoldDB" id="A0A5A7P1A9"/>